<name>A0A2P2PQD5_RHIMU</name>
<sequence>MVHTHPSSGKSKGRLYEANHGELLHLFHQDLSLHLPLIGFGLSFSSQGCFPREKKEKDL</sequence>
<reference evidence="1" key="1">
    <citation type="submission" date="2018-02" db="EMBL/GenBank/DDBJ databases">
        <title>Rhizophora mucronata_Transcriptome.</title>
        <authorList>
            <person name="Meera S.P."/>
            <person name="Sreeshan A."/>
            <person name="Augustine A."/>
        </authorList>
    </citation>
    <scope>NUCLEOTIDE SEQUENCE</scope>
    <source>
        <tissue evidence="1">Leaf</tissue>
    </source>
</reference>
<protein>
    <submittedName>
        <fullName evidence="1">Uncharacterized protein</fullName>
    </submittedName>
</protein>
<accession>A0A2P2PQD5</accession>
<proteinExistence type="predicted"/>
<evidence type="ECO:0000313" key="1">
    <source>
        <dbReference type="EMBL" id="MBX56972.1"/>
    </source>
</evidence>
<organism evidence="1">
    <name type="scientific">Rhizophora mucronata</name>
    <name type="common">Asiatic mangrove</name>
    <dbReference type="NCBI Taxonomy" id="61149"/>
    <lineage>
        <taxon>Eukaryota</taxon>
        <taxon>Viridiplantae</taxon>
        <taxon>Streptophyta</taxon>
        <taxon>Embryophyta</taxon>
        <taxon>Tracheophyta</taxon>
        <taxon>Spermatophyta</taxon>
        <taxon>Magnoliopsida</taxon>
        <taxon>eudicotyledons</taxon>
        <taxon>Gunneridae</taxon>
        <taxon>Pentapetalae</taxon>
        <taxon>rosids</taxon>
        <taxon>fabids</taxon>
        <taxon>Malpighiales</taxon>
        <taxon>Rhizophoraceae</taxon>
        <taxon>Rhizophora</taxon>
    </lineage>
</organism>
<dbReference type="AlphaFoldDB" id="A0A2P2PQD5"/>
<dbReference type="EMBL" id="GGEC01076488">
    <property type="protein sequence ID" value="MBX56972.1"/>
    <property type="molecule type" value="Transcribed_RNA"/>
</dbReference>